<reference evidence="2 3" key="1">
    <citation type="submission" date="2021-07" db="EMBL/GenBank/DDBJ databases">
        <title>The draft genome sequence of Sphingomicrobium sp. B8.</title>
        <authorList>
            <person name="Mu L."/>
        </authorList>
    </citation>
    <scope>NUCLEOTIDE SEQUENCE [LARGE SCALE GENOMIC DNA]</scope>
    <source>
        <strain evidence="2 3">B8</strain>
    </source>
</reference>
<feature type="region of interest" description="Disordered" evidence="1">
    <location>
        <begin position="46"/>
        <end position="65"/>
    </location>
</feature>
<keyword evidence="3" id="KW-1185">Reference proteome</keyword>
<organism evidence="2 3">
    <name type="scientific">Sphingomicrobium clamense</name>
    <dbReference type="NCBI Taxonomy" id="2851013"/>
    <lineage>
        <taxon>Bacteria</taxon>
        <taxon>Pseudomonadati</taxon>
        <taxon>Pseudomonadota</taxon>
        <taxon>Alphaproteobacteria</taxon>
        <taxon>Sphingomonadales</taxon>
        <taxon>Sphingomonadaceae</taxon>
        <taxon>Sphingomicrobium</taxon>
    </lineage>
</organism>
<feature type="region of interest" description="Disordered" evidence="1">
    <location>
        <begin position="1"/>
        <end position="22"/>
    </location>
</feature>
<dbReference type="Proteomes" id="UP000698028">
    <property type="component" value="Unassembled WGS sequence"/>
</dbReference>
<comment type="caution">
    <text evidence="2">The sequence shown here is derived from an EMBL/GenBank/DDBJ whole genome shotgun (WGS) entry which is preliminary data.</text>
</comment>
<name>A0ABS6V6Y9_9SPHN</name>
<evidence type="ECO:0000313" key="2">
    <source>
        <dbReference type="EMBL" id="MBW0145130.1"/>
    </source>
</evidence>
<accession>A0ABS6V6Y9</accession>
<protein>
    <submittedName>
        <fullName evidence="2">Uncharacterized protein</fullName>
    </submittedName>
</protein>
<evidence type="ECO:0000313" key="3">
    <source>
        <dbReference type="Proteomes" id="UP000698028"/>
    </source>
</evidence>
<evidence type="ECO:0000256" key="1">
    <source>
        <dbReference type="SAM" id="MobiDB-lite"/>
    </source>
</evidence>
<sequence length="81" mass="8907">MADDKLNRRTETAKRNDNAGMIETLVETPSQQGRNGGVLNKDVATQAAEERIDDPDATEGVTKEDQIAHGMFEFSDKRGDV</sequence>
<proteinExistence type="predicted"/>
<gene>
    <name evidence="2" type="ORF">KTQ36_07455</name>
</gene>
<feature type="compositionally biased region" description="Basic and acidic residues" evidence="1">
    <location>
        <begin position="1"/>
        <end position="17"/>
    </location>
</feature>
<dbReference type="EMBL" id="JAHVAH010000001">
    <property type="protein sequence ID" value="MBW0145130.1"/>
    <property type="molecule type" value="Genomic_DNA"/>
</dbReference>
<dbReference type="RefSeq" id="WP_218633062.1">
    <property type="nucleotide sequence ID" value="NZ_JAHVAH010000001.1"/>
</dbReference>